<feature type="compositionally biased region" description="Acidic residues" evidence="1">
    <location>
        <begin position="23"/>
        <end position="41"/>
    </location>
</feature>
<dbReference type="EMBL" id="JBHSFA010000002">
    <property type="protein sequence ID" value="MFC4541493.1"/>
    <property type="molecule type" value="Genomic_DNA"/>
</dbReference>
<dbReference type="Gene3D" id="2.60.40.420">
    <property type="entry name" value="Cupredoxins - blue copper proteins"/>
    <property type="match status" value="1"/>
</dbReference>
<accession>A0ABD5PM61</accession>
<name>A0ABD5PM61_9EURY</name>
<feature type="region of interest" description="Disordered" evidence="1">
    <location>
        <begin position="1"/>
        <end position="52"/>
    </location>
</feature>
<evidence type="ECO:0000256" key="1">
    <source>
        <dbReference type="SAM" id="MobiDB-lite"/>
    </source>
</evidence>
<dbReference type="SUPFAM" id="SSF49503">
    <property type="entry name" value="Cupredoxins"/>
    <property type="match status" value="1"/>
</dbReference>
<feature type="compositionally biased region" description="Acidic residues" evidence="1">
    <location>
        <begin position="1"/>
        <end position="16"/>
    </location>
</feature>
<keyword evidence="3" id="KW-1185">Reference proteome</keyword>
<dbReference type="RefSeq" id="WP_250139656.1">
    <property type="nucleotide sequence ID" value="NZ_JALIQP010000002.1"/>
</dbReference>
<evidence type="ECO:0000313" key="2">
    <source>
        <dbReference type="EMBL" id="MFC4541493.1"/>
    </source>
</evidence>
<protein>
    <recommendedName>
        <fullName evidence="4">Cytochrome oxidase subunit II copper A binding domain-containing protein</fullName>
    </recommendedName>
</protein>
<proteinExistence type="predicted"/>
<comment type="caution">
    <text evidence="2">The sequence shown here is derived from an EMBL/GenBank/DDBJ whole genome shotgun (WGS) entry which is preliminary data.</text>
</comment>
<dbReference type="AlphaFoldDB" id="A0ABD5PM61"/>
<gene>
    <name evidence="2" type="ORF">ACFO5R_06090</name>
</gene>
<reference evidence="2 3" key="1">
    <citation type="journal article" date="2019" name="Int. J. Syst. Evol. Microbiol.">
        <title>The Global Catalogue of Microorganisms (GCM) 10K type strain sequencing project: providing services to taxonomists for standard genome sequencing and annotation.</title>
        <authorList>
            <consortium name="The Broad Institute Genomics Platform"/>
            <consortium name="The Broad Institute Genome Sequencing Center for Infectious Disease"/>
            <person name="Wu L."/>
            <person name="Ma J."/>
        </authorList>
    </citation>
    <scope>NUCLEOTIDE SEQUENCE [LARGE SCALE GENOMIC DNA]</scope>
    <source>
        <strain evidence="2 3">WLHS5</strain>
    </source>
</reference>
<dbReference type="InterPro" id="IPR008972">
    <property type="entry name" value="Cupredoxin"/>
</dbReference>
<evidence type="ECO:0008006" key="4">
    <source>
        <dbReference type="Google" id="ProtNLM"/>
    </source>
</evidence>
<evidence type="ECO:0000313" key="3">
    <source>
        <dbReference type="Proteomes" id="UP001595898"/>
    </source>
</evidence>
<dbReference type="Proteomes" id="UP001595898">
    <property type="component" value="Unassembled WGS sequence"/>
</dbReference>
<organism evidence="2 3">
    <name type="scientific">Halosolutus amylolyticus</name>
    <dbReference type="NCBI Taxonomy" id="2932267"/>
    <lineage>
        <taxon>Archaea</taxon>
        <taxon>Methanobacteriati</taxon>
        <taxon>Methanobacteriota</taxon>
        <taxon>Stenosarchaea group</taxon>
        <taxon>Halobacteria</taxon>
        <taxon>Halobacteriales</taxon>
        <taxon>Natrialbaceae</taxon>
        <taxon>Halosolutus</taxon>
    </lineage>
</organism>
<sequence>MGDGESDTGDGEDTESDNSPTGDDSESDGSSDSDSDVDPDDVDRTIEVEGWSFGWDPSEIEVARGETIELVVSVEDDGIGDGHGLAIPAFDVGIAPIYPDQSESAVFVADEVGEFQMLCSVQCSQPGAGTGHEQMIGSFIVTE</sequence>